<evidence type="ECO:0000313" key="2">
    <source>
        <dbReference type="Proteomes" id="UP000481700"/>
    </source>
</evidence>
<organism evidence="1 2">
    <name type="scientific">Phocaeicola dorei</name>
    <dbReference type="NCBI Taxonomy" id="357276"/>
    <lineage>
        <taxon>Bacteria</taxon>
        <taxon>Pseudomonadati</taxon>
        <taxon>Bacteroidota</taxon>
        <taxon>Bacteroidia</taxon>
        <taxon>Bacteroidales</taxon>
        <taxon>Bacteroidaceae</taxon>
        <taxon>Phocaeicola</taxon>
    </lineage>
</organism>
<accession>A0A6L3II58</accession>
<gene>
    <name evidence="1" type="ORF">F2Z07_28045</name>
</gene>
<name>A0A6L3II58_9BACT</name>
<dbReference type="EMBL" id="VVZV01000393">
    <property type="protein sequence ID" value="KAA5299734.1"/>
    <property type="molecule type" value="Genomic_DNA"/>
</dbReference>
<dbReference type="AlphaFoldDB" id="A0A6L3II58"/>
<reference evidence="1 2" key="1">
    <citation type="journal article" date="2019" name="Nat. Med.">
        <title>A library of human gut bacterial isolates paired with longitudinal multiomics data enables mechanistic microbiome research.</title>
        <authorList>
            <person name="Poyet M."/>
            <person name="Groussin M."/>
            <person name="Gibbons S.M."/>
            <person name="Avila-Pacheco J."/>
            <person name="Jiang X."/>
            <person name="Kearney S.M."/>
            <person name="Perrotta A.R."/>
            <person name="Berdy B."/>
            <person name="Zhao S."/>
            <person name="Lieberman T.D."/>
            <person name="Swanson P.K."/>
            <person name="Smith M."/>
            <person name="Roesemann S."/>
            <person name="Alexander J.E."/>
            <person name="Rich S.A."/>
            <person name="Livny J."/>
            <person name="Vlamakis H."/>
            <person name="Clish C."/>
            <person name="Bullock K."/>
            <person name="Deik A."/>
            <person name="Scott J."/>
            <person name="Pierce K.A."/>
            <person name="Xavier R.J."/>
            <person name="Alm E.J."/>
        </authorList>
    </citation>
    <scope>NUCLEOTIDE SEQUENCE [LARGE SCALE GENOMIC DNA]</scope>
    <source>
        <strain evidence="1 2">BIOML-A25</strain>
    </source>
</reference>
<sequence length="46" mass="5285">CWYWTSTEVEGQQTVKAWLYSTASGTMQETPKTQAHKVRPIITINN</sequence>
<comment type="caution">
    <text evidence="1">The sequence shown here is derived from an EMBL/GenBank/DDBJ whole genome shotgun (WGS) entry which is preliminary data.</text>
</comment>
<feature type="non-terminal residue" evidence="1">
    <location>
        <position position="1"/>
    </location>
</feature>
<evidence type="ECO:0000313" key="1">
    <source>
        <dbReference type="EMBL" id="KAA5299734.1"/>
    </source>
</evidence>
<proteinExistence type="predicted"/>
<dbReference type="Proteomes" id="UP000481700">
    <property type="component" value="Unassembled WGS sequence"/>
</dbReference>
<protein>
    <submittedName>
        <fullName evidence="1">DUF1566 domain-containing protein</fullName>
    </submittedName>
</protein>